<proteinExistence type="predicted"/>
<feature type="region of interest" description="Disordered" evidence="1">
    <location>
        <begin position="1"/>
        <end position="45"/>
    </location>
</feature>
<dbReference type="AlphaFoldDB" id="X1HBT8"/>
<evidence type="ECO:0000256" key="1">
    <source>
        <dbReference type="SAM" id="MobiDB-lite"/>
    </source>
</evidence>
<accession>X1HBT8</accession>
<name>X1HBT8_9ZZZZ</name>
<protein>
    <submittedName>
        <fullName evidence="2">Uncharacterized protein</fullName>
    </submittedName>
</protein>
<comment type="caution">
    <text evidence="2">The sequence shown here is derived from an EMBL/GenBank/DDBJ whole genome shotgun (WGS) entry which is preliminary data.</text>
</comment>
<feature type="non-terminal residue" evidence="2">
    <location>
        <position position="268"/>
    </location>
</feature>
<gene>
    <name evidence="2" type="ORF">S03H2_37803</name>
</gene>
<evidence type="ECO:0000313" key="2">
    <source>
        <dbReference type="EMBL" id="GAH51319.1"/>
    </source>
</evidence>
<sequence>MTQEKSSGFEHREDPIVEQESKEINSEENIDSDGNKSETSRKSLGKRVAVKMGKGVVKGVKKIARSSKKLVQNRKWKGAILGRMTMSQLKRLCFEKKVNTKKSVVKEDSSGEEYWKDVECSKGDLVSRLKNNASLDAIISFAKRKKINIKDILNDIDRKKAEWERKELKEKIPKNGSNLLLELANAIREYNPFQRYDKELYYRDTLANWLKPKFPDTKIEVPRGSTRPDIVVKGVAIEVKGPTSYRDLESIADKCLRYMQYYPNGLIC</sequence>
<organism evidence="2">
    <name type="scientific">marine sediment metagenome</name>
    <dbReference type="NCBI Taxonomy" id="412755"/>
    <lineage>
        <taxon>unclassified sequences</taxon>
        <taxon>metagenomes</taxon>
        <taxon>ecological metagenomes</taxon>
    </lineage>
</organism>
<feature type="compositionally biased region" description="Basic and acidic residues" evidence="1">
    <location>
        <begin position="7"/>
        <end position="25"/>
    </location>
</feature>
<reference evidence="2" key="1">
    <citation type="journal article" date="2014" name="Front. Microbiol.">
        <title>High frequency of phylogenetically diverse reductive dehalogenase-homologous genes in deep subseafloor sedimentary metagenomes.</title>
        <authorList>
            <person name="Kawai M."/>
            <person name="Futagami T."/>
            <person name="Toyoda A."/>
            <person name="Takaki Y."/>
            <person name="Nishi S."/>
            <person name="Hori S."/>
            <person name="Arai W."/>
            <person name="Tsubouchi T."/>
            <person name="Morono Y."/>
            <person name="Uchiyama I."/>
            <person name="Ito T."/>
            <person name="Fujiyama A."/>
            <person name="Inagaki F."/>
            <person name="Takami H."/>
        </authorList>
    </citation>
    <scope>NUCLEOTIDE SEQUENCE</scope>
    <source>
        <strain evidence="2">Expedition CK06-06</strain>
    </source>
</reference>
<dbReference type="EMBL" id="BARU01023282">
    <property type="protein sequence ID" value="GAH51319.1"/>
    <property type="molecule type" value="Genomic_DNA"/>
</dbReference>